<dbReference type="PANTHER" id="PTHR43280">
    <property type="entry name" value="ARAC-FAMILY TRANSCRIPTIONAL REGULATOR"/>
    <property type="match status" value="1"/>
</dbReference>
<evidence type="ECO:0000256" key="1">
    <source>
        <dbReference type="ARBA" id="ARBA00023015"/>
    </source>
</evidence>
<protein>
    <submittedName>
        <fullName evidence="5">Helix-turn-helix domain-containing protein</fullName>
    </submittedName>
</protein>
<evidence type="ECO:0000256" key="3">
    <source>
        <dbReference type="ARBA" id="ARBA00023163"/>
    </source>
</evidence>
<evidence type="ECO:0000313" key="6">
    <source>
        <dbReference type="Proteomes" id="UP001596289"/>
    </source>
</evidence>
<dbReference type="EMBL" id="JBHSSL010000097">
    <property type="protein sequence ID" value="MFC6171167.1"/>
    <property type="molecule type" value="Genomic_DNA"/>
</dbReference>
<keyword evidence="2" id="KW-0238">DNA-binding</keyword>
<keyword evidence="1" id="KW-0805">Transcription regulation</keyword>
<dbReference type="InterPro" id="IPR009057">
    <property type="entry name" value="Homeodomain-like_sf"/>
</dbReference>
<keyword evidence="6" id="KW-1185">Reference proteome</keyword>
<evidence type="ECO:0000313" key="5">
    <source>
        <dbReference type="EMBL" id="MFC6171167.1"/>
    </source>
</evidence>
<evidence type="ECO:0000259" key="4">
    <source>
        <dbReference type="PROSITE" id="PS01124"/>
    </source>
</evidence>
<dbReference type="Pfam" id="PF12833">
    <property type="entry name" value="HTH_18"/>
    <property type="match status" value="1"/>
</dbReference>
<dbReference type="PANTHER" id="PTHR43280:SF2">
    <property type="entry name" value="HTH-TYPE TRANSCRIPTIONAL REGULATOR EXSA"/>
    <property type="match status" value="1"/>
</dbReference>
<dbReference type="SMART" id="SM00342">
    <property type="entry name" value="HTH_ARAC"/>
    <property type="match status" value="1"/>
</dbReference>
<comment type="caution">
    <text evidence="5">The sequence shown here is derived from an EMBL/GenBank/DDBJ whole genome shotgun (WGS) entry which is preliminary data.</text>
</comment>
<dbReference type="SUPFAM" id="SSF46689">
    <property type="entry name" value="Homeodomain-like"/>
    <property type="match status" value="2"/>
</dbReference>
<accession>A0ABW1RFA0</accession>
<gene>
    <name evidence="5" type="ORF">ACFQGP_11385</name>
</gene>
<dbReference type="Proteomes" id="UP001596289">
    <property type="component" value="Unassembled WGS sequence"/>
</dbReference>
<name>A0ABW1RFA0_9LACO</name>
<dbReference type="RefSeq" id="WP_164509566.1">
    <property type="nucleotide sequence ID" value="NZ_JBHSSL010000097.1"/>
</dbReference>
<dbReference type="InterPro" id="IPR018060">
    <property type="entry name" value="HTH_AraC"/>
</dbReference>
<sequence length="254" mass="29798">MLTLNINQYTFWQQKPAFVLDADIENFWVMYVIETGQCSYQIGPKKGQAQPATILLCPPHVKFSRKVLQPLTFHFFRFSFQSDLFMQQELTGNFTQANPRILEDCDHLKKLEYRLSPTAKSLRNHLLTDIFYTELFRRLFEDKIPIVTSLPIQNALHFMDEHYHEGICVGDVAQYIGWSAGYFSRQFKKVTQLNAIQYLDRIRLRAVQQLLISTDLPISNIAEQTGFTDGYYLSKKFSQYMKTSPTKFRKTHQI</sequence>
<evidence type="ECO:0000256" key="2">
    <source>
        <dbReference type="ARBA" id="ARBA00023125"/>
    </source>
</evidence>
<dbReference type="Gene3D" id="1.10.10.60">
    <property type="entry name" value="Homeodomain-like"/>
    <property type="match status" value="2"/>
</dbReference>
<dbReference type="PROSITE" id="PS00041">
    <property type="entry name" value="HTH_ARAC_FAMILY_1"/>
    <property type="match status" value="1"/>
</dbReference>
<keyword evidence="3" id="KW-0804">Transcription</keyword>
<dbReference type="PROSITE" id="PS01124">
    <property type="entry name" value="HTH_ARAC_FAMILY_2"/>
    <property type="match status" value="1"/>
</dbReference>
<proteinExistence type="predicted"/>
<feature type="domain" description="HTH araC/xylS-type" evidence="4">
    <location>
        <begin position="153"/>
        <end position="251"/>
    </location>
</feature>
<reference evidence="6" key="1">
    <citation type="journal article" date="2019" name="Int. J. Syst. Evol. Microbiol.">
        <title>The Global Catalogue of Microorganisms (GCM) 10K type strain sequencing project: providing services to taxonomists for standard genome sequencing and annotation.</title>
        <authorList>
            <consortium name="The Broad Institute Genomics Platform"/>
            <consortium name="The Broad Institute Genome Sequencing Center for Infectious Disease"/>
            <person name="Wu L."/>
            <person name="Ma J."/>
        </authorList>
    </citation>
    <scope>NUCLEOTIDE SEQUENCE [LARGE SCALE GENOMIC DNA]</scope>
    <source>
        <strain evidence="6">CCM 8904</strain>
    </source>
</reference>
<dbReference type="InterPro" id="IPR018062">
    <property type="entry name" value="HTH_AraC-typ_CS"/>
</dbReference>
<organism evidence="5 6">
    <name type="scientific">Loigolactobacillus jiayinensis</name>
    <dbReference type="NCBI Taxonomy" id="2486016"/>
    <lineage>
        <taxon>Bacteria</taxon>
        <taxon>Bacillati</taxon>
        <taxon>Bacillota</taxon>
        <taxon>Bacilli</taxon>
        <taxon>Lactobacillales</taxon>
        <taxon>Lactobacillaceae</taxon>
        <taxon>Loigolactobacillus</taxon>
    </lineage>
</organism>